<proteinExistence type="predicted"/>
<reference evidence="2" key="1">
    <citation type="submission" date="2023-03" db="EMBL/GenBank/DDBJ databases">
        <authorList>
            <person name="Shen W."/>
            <person name="Cai J."/>
        </authorList>
    </citation>
    <scope>NUCLEOTIDE SEQUENCE</scope>
    <source>
        <strain evidence="2">P66-3</strain>
    </source>
</reference>
<accession>A0ABU3FB65</accession>
<gene>
    <name evidence="2" type="ORF">P7H27_09040</name>
</gene>
<organism evidence="2 3">
    <name type="scientific">Enterococcus xiangfangensis</name>
    <dbReference type="NCBI Taxonomy" id="1296537"/>
    <lineage>
        <taxon>Bacteria</taxon>
        <taxon>Bacillati</taxon>
        <taxon>Bacillota</taxon>
        <taxon>Bacilli</taxon>
        <taxon>Lactobacillales</taxon>
        <taxon>Enterococcaceae</taxon>
        <taxon>Enterococcus</taxon>
    </lineage>
</organism>
<name>A0ABU3FB65_9ENTE</name>
<keyword evidence="1" id="KW-1133">Transmembrane helix</keyword>
<keyword evidence="3" id="KW-1185">Reference proteome</keyword>
<evidence type="ECO:0000256" key="1">
    <source>
        <dbReference type="SAM" id="Phobius"/>
    </source>
</evidence>
<evidence type="ECO:0000313" key="3">
    <source>
        <dbReference type="Proteomes" id="UP001181046"/>
    </source>
</evidence>
<feature type="transmembrane region" description="Helical" evidence="1">
    <location>
        <begin position="92"/>
        <end position="112"/>
    </location>
</feature>
<feature type="transmembrane region" description="Helical" evidence="1">
    <location>
        <begin position="35"/>
        <end position="54"/>
    </location>
</feature>
<sequence length="113" mass="12060">MSFSLGIATLLGSFLFPFFIRLTWGKMVDVWGPIGGWMAAAFITGTIWTLNHGISTPMITQSGTIWVDMGLAAGVGCWVATAQLGFNKQKSLKNIFTAIIGGIFGAGILTLFL</sequence>
<feature type="transmembrane region" description="Helical" evidence="1">
    <location>
        <begin position="66"/>
        <end position="86"/>
    </location>
</feature>
<keyword evidence="1" id="KW-0472">Membrane</keyword>
<dbReference type="EMBL" id="JARQAJ010000005">
    <property type="protein sequence ID" value="MDT2759909.1"/>
    <property type="molecule type" value="Genomic_DNA"/>
</dbReference>
<dbReference type="RefSeq" id="WP_311830113.1">
    <property type="nucleotide sequence ID" value="NZ_JARQAJ010000005.1"/>
</dbReference>
<comment type="caution">
    <text evidence="2">The sequence shown here is derived from an EMBL/GenBank/DDBJ whole genome shotgun (WGS) entry which is preliminary data.</text>
</comment>
<dbReference type="Pfam" id="PF21846">
    <property type="entry name" value="DUF6905"/>
    <property type="match status" value="1"/>
</dbReference>
<dbReference type="InterPro" id="IPR054200">
    <property type="entry name" value="DUF6905"/>
</dbReference>
<dbReference type="Proteomes" id="UP001181046">
    <property type="component" value="Unassembled WGS sequence"/>
</dbReference>
<evidence type="ECO:0000313" key="2">
    <source>
        <dbReference type="EMBL" id="MDT2759909.1"/>
    </source>
</evidence>
<keyword evidence="1" id="KW-0812">Transmembrane</keyword>
<protein>
    <recommendedName>
        <fullName evidence="4">Rhamnose/proton symporter RhaT</fullName>
    </recommendedName>
</protein>
<evidence type="ECO:0008006" key="4">
    <source>
        <dbReference type="Google" id="ProtNLM"/>
    </source>
</evidence>